<dbReference type="Proteomes" id="UP000596742">
    <property type="component" value="Unassembled WGS sequence"/>
</dbReference>
<reference evidence="2" key="1">
    <citation type="submission" date="2018-11" db="EMBL/GenBank/DDBJ databases">
        <authorList>
            <person name="Alioto T."/>
            <person name="Alioto T."/>
        </authorList>
    </citation>
    <scope>NUCLEOTIDE SEQUENCE</scope>
</reference>
<feature type="chain" id="PRO_5032724460" evidence="1">
    <location>
        <begin position="20"/>
        <end position="109"/>
    </location>
</feature>
<name>A0A8B6DSJ4_MYTGA</name>
<keyword evidence="3" id="KW-1185">Reference proteome</keyword>
<comment type="caution">
    <text evidence="2">The sequence shown here is derived from an EMBL/GenBank/DDBJ whole genome shotgun (WGS) entry which is preliminary data.</text>
</comment>
<organism evidence="2 3">
    <name type="scientific">Mytilus galloprovincialis</name>
    <name type="common">Mediterranean mussel</name>
    <dbReference type="NCBI Taxonomy" id="29158"/>
    <lineage>
        <taxon>Eukaryota</taxon>
        <taxon>Metazoa</taxon>
        <taxon>Spiralia</taxon>
        <taxon>Lophotrochozoa</taxon>
        <taxon>Mollusca</taxon>
        <taxon>Bivalvia</taxon>
        <taxon>Autobranchia</taxon>
        <taxon>Pteriomorphia</taxon>
        <taxon>Mytilida</taxon>
        <taxon>Mytiloidea</taxon>
        <taxon>Mytilidae</taxon>
        <taxon>Mytilinae</taxon>
        <taxon>Mytilus</taxon>
    </lineage>
</organism>
<proteinExistence type="predicted"/>
<evidence type="ECO:0000313" key="2">
    <source>
        <dbReference type="EMBL" id="VDI22970.1"/>
    </source>
</evidence>
<evidence type="ECO:0000256" key="1">
    <source>
        <dbReference type="SAM" id="SignalP"/>
    </source>
</evidence>
<accession>A0A8B6DSJ4</accession>
<dbReference type="EMBL" id="UYJE01003860">
    <property type="protein sequence ID" value="VDI22970.1"/>
    <property type="molecule type" value="Genomic_DNA"/>
</dbReference>
<feature type="signal peptide" evidence="1">
    <location>
        <begin position="1"/>
        <end position="19"/>
    </location>
</feature>
<gene>
    <name evidence="2" type="ORF">MGAL_10B048595</name>
</gene>
<keyword evidence="1" id="KW-0732">Signal</keyword>
<sequence length="109" mass="11949">MANQILVFVLTLCVQFANGKEIDNKRLLLNDPDVSAARLLQMEKSIQKLTSTVQGLTHLVTTINGTLQTVNADLAAEKVRTAQTTHGSTYVRWGRSKCPSNAEIVYSGM</sequence>
<dbReference type="AlphaFoldDB" id="A0A8B6DSJ4"/>
<protein>
    <submittedName>
        <fullName evidence="2">Uncharacterized protein</fullName>
    </submittedName>
</protein>
<evidence type="ECO:0000313" key="3">
    <source>
        <dbReference type="Proteomes" id="UP000596742"/>
    </source>
</evidence>